<evidence type="ECO:0000313" key="4">
    <source>
        <dbReference type="EMBL" id="HJB42836.1"/>
    </source>
</evidence>
<sequence>MIVTEKNITLRDGRTARLASPEVGDAAALLNCAKTCFGETDYLSRYPEEFTVTVEQEAAWIESARQNPDTALIACTVDGQLVGNGQIDFSPLYRTRHRAIISLSVLRAAWGLGIGSALLTEMLELARRRGVEIVELTCVEGNDRARRLYEKFGFATVCEKPFAYKYKDGRYASGFTMQCRVNEVK</sequence>
<accession>A0A9D2M7I7</accession>
<protein>
    <submittedName>
        <fullName evidence="4">GNAT family N-acetyltransferase</fullName>
    </submittedName>
</protein>
<dbReference type="EMBL" id="DWYG01000172">
    <property type="protein sequence ID" value="HJB42836.1"/>
    <property type="molecule type" value="Genomic_DNA"/>
</dbReference>
<comment type="caution">
    <text evidence="4">The sequence shown here is derived from an EMBL/GenBank/DDBJ whole genome shotgun (WGS) entry which is preliminary data.</text>
</comment>
<dbReference type="InterPro" id="IPR016181">
    <property type="entry name" value="Acyl_CoA_acyltransferase"/>
</dbReference>
<name>A0A9D2M7I7_9FIRM</name>
<gene>
    <name evidence="4" type="ORF">H9945_10110</name>
</gene>
<evidence type="ECO:0000313" key="5">
    <source>
        <dbReference type="Proteomes" id="UP000886803"/>
    </source>
</evidence>
<feature type="domain" description="N-acetyltransferase" evidence="3">
    <location>
        <begin position="14"/>
        <end position="182"/>
    </location>
</feature>
<evidence type="ECO:0000259" key="3">
    <source>
        <dbReference type="PROSITE" id="PS51186"/>
    </source>
</evidence>
<evidence type="ECO:0000256" key="2">
    <source>
        <dbReference type="ARBA" id="ARBA00023315"/>
    </source>
</evidence>
<reference evidence="4" key="2">
    <citation type="submission" date="2021-04" db="EMBL/GenBank/DDBJ databases">
        <authorList>
            <person name="Gilroy R."/>
        </authorList>
    </citation>
    <scope>NUCLEOTIDE SEQUENCE</scope>
    <source>
        <strain evidence="4">ChiBcec8-13705</strain>
    </source>
</reference>
<dbReference type="PROSITE" id="PS51186">
    <property type="entry name" value="GNAT"/>
    <property type="match status" value="1"/>
</dbReference>
<evidence type="ECO:0000256" key="1">
    <source>
        <dbReference type="ARBA" id="ARBA00022679"/>
    </source>
</evidence>
<dbReference type="Gene3D" id="3.40.630.30">
    <property type="match status" value="1"/>
</dbReference>
<dbReference type="Pfam" id="PF00583">
    <property type="entry name" value="Acetyltransf_1"/>
    <property type="match status" value="1"/>
</dbReference>
<dbReference type="GO" id="GO:0016747">
    <property type="term" value="F:acyltransferase activity, transferring groups other than amino-acyl groups"/>
    <property type="evidence" value="ECO:0007669"/>
    <property type="project" value="InterPro"/>
</dbReference>
<dbReference type="PANTHER" id="PTHR43877">
    <property type="entry name" value="AMINOALKYLPHOSPHONATE N-ACETYLTRANSFERASE-RELATED-RELATED"/>
    <property type="match status" value="1"/>
</dbReference>
<proteinExistence type="predicted"/>
<dbReference type="Proteomes" id="UP000886803">
    <property type="component" value="Unassembled WGS sequence"/>
</dbReference>
<dbReference type="CDD" id="cd04301">
    <property type="entry name" value="NAT_SF"/>
    <property type="match status" value="1"/>
</dbReference>
<reference evidence="4" key="1">
    <citation type="journal article" date="2021" name="PeerJ">
        <title>Extensive microbial diversity within the chicken gut microbiome revealed by metagenomics and culture.</title>
        <authorList>
            <person name="Gilroy R."/>
            <person name="Ravi A."/>
            <person name="Getino M."/>
            <person name="Pursley I."/>
            <person name="Horton D.L."/>
            <person name="Alikhan N.F."/>
            <person name="Baker D."/>
            <person name="Gharbi K."/>
            <person name="Hall N."/>
            <person name="Watson M."/>
            <person name="Adriaenssens E.M."/>
            <person name="Foster-Nyarko E."/>
            <person name="Jarju S."/>
            <person name="Secka A."/>
            <person name="Antonio M."/>
            <person name="Oren A."/>
            <person name="Chaudhuri R.R."/>
            <person name="La Ragione R."/>
            <person name="Hildebrand F."/>
            <person name="Pallen M.J."/>
        </authorList>
    </citation>
    <scope>NUCLEOTIDE SEQUENCE</scope>
    <source>
        <strain evidence="4">ChiBcec8-13705</strain>
    </source>
</reference>
<dbReference type="InterPro" id="IPR000182">
    <property type="entry name" value="GNAT_dom"/>
</dbReference>
<organism evidence="4 5">
    <name type="scientific">Candidatus Gemmiger avicola</name>
    <dbReference type="NCBI Taxonomy" id="2838605"/>
    <lineage>
        <taxon>Bacteria</taxon>
        <taxon>Bacillati</taxon>
        <taxon>Bacillota</taxon>
        <taxon>Clostridia</taxon>
        <taxon>Eubacteriales</taxon>
        <taxon>Gemmiger</taxon>
    </lineage>
</organism>
<keyword evidence="1" id="KW-0808">Transferase</keyword>
<dbReference type="AlphaFoldDB" id="A0A9D2M7I7"/>
<dbReference type="InterPro" id="IPR050832">
    <property type="entry name" value="Bact_Acetyltransf"/>
</dbReference>
<keyword evidence="2" id="KW-0012">Acyltransferase</keyword>
<dbReference type="SUPFAM" id="SSF55729">
    <property type="entry name" value="Acyl-CoA N-acyltransferases (Nat)"/>
    <property type="match status" value="1"/>
</dbReference>